<dbReference type="EMBL" id="JAKIKT010000010">
    <property type="protein sequence ID" value="MCL2916007.1"/>
    <property type="molecule type" value="Genomic_DNA"/>
</dbReference>
<proteinExistence type="predicted"/>
<dbReference type="PANTHER" id="PTHR37526">
    <property type="entry name" value="PROTEIN TUSB"/>
    <property type="match status" value="1"/>
</dbReference>
<dbReference type="NCBIfam" id="TIGR03011">
    <property type="entry name" value="sulf_tusB_dsrH"/>
    <property type="match status" value="1"/>
</dbReference>
<name>A0ABT0NCC3_9GAMM</name>
<organism evidence="1 2">
    <name type="scientific">Shewanella corallii</name>
    <dbReference type="NCBI Taxonomy" id="560080"/>
    <lineage>
        <taxon>Bacteria</taxon>
        <taxon>Pseudomonadati</taxon>
        <taxon>Pseudomonadota</taxon>
        <taxon>Gammaproteobacteria</taxon>
        <taxon>Alteromonadales</taxon>
        <taxon>Shewanellaceae</taxon>
        <taxon>Shewanella</taxon>
    </lineage>
</organism>
<dbReference type="Proteomes" id="UP001202831">
    <property type="component" value="Unassembled WGS sequence"/>
</dbReference>
<sequence>MILHHIQTSPGNDNGLHTALRYAGKADSFLLSGNGVNAVLKRQWSMALSPFKVYLLKDDVEARGLQMQTSGYPLVSYDEFVALTLSHNKVITW</sequence>
<dbReference type="InterPro" id="IPR007215">
    <property type="entry name" value="Sulphur_relay_TusB/DsrH"/>
</dbReference>
<gene>
    <name evidence="1" type="primary">tusB</name>
    <name evidence="1" type="ORF">L2725_19895</name>
</gene>
<keyword evidence="2" id="KW-1185">Reference proteome</keyword>
<evidence type="ECO:0000313" key="1">
    <source>
        <dbReference type="EMBL" id="MCL2916007.1"/>
    </source>
</evidence>
<dbReference type="RefSeq" id="WP_248936108.1">
    <property type="nucleotide sequence ID" value="NZ_JAKIKT010000010.1"/>
</dbReference>
<dbReference type="Gene3D" id="3.40.1260.10">
    <property type="entry name" value="DsrEFH-like"/>
    <property type="match status" value="1"/>
</dbReference>
<reference evidence="1 2" key="1">
    <citation type="submission" date="2022-01" db="EMBL/GenBank/DDBJ databases">
        <title>Whole genome-based taxonomy of the Shewanellaceae.</title>
        <authorList>
            <person name="Martin-Rodriguez A.J."/>
        </authorList>
    </citation>
    <scope>NUCLEOTIDE SEQUENCE [LARGE SCALE GENOMIC DNA]</scope>
    <source>
        <strain evidence="1 2">DSM 21332</strain>
    </source>
</reference>
<dbReference type="Pfam" id="PF04077">
    <property type="entry name" value="DsrH"/>
    <property type="match status" value="1"/>
</dbReference>
<evidence type="ECO:0000313" key="2">
    <source>
        <dbReference type="Proteomes" id="UP001202831"/>
    </source>
</evidence>
<dbReference type="InterPro" id="IPR027396">
    <property type="entry name" value="DsrEFH-like"/>
</dbReference>
<accession>A0ABT0NCC3</accession>
<dbReference type="PANTHER" id="PTHR37526:SF1">
    <property type="entry name" value="PROTEIN TUSB"/>
    <property type="match status" value="1"/>
</dbReference>
<protein>
    <submittedName>
        <fullName evidence="1">Sulfurtransferase complex subunit TusB</fullName>
    </submittedName>
</protein>
<dbReference type="SUPFAM" id="SSF75169">
    <property type="entry name" value="DsrEFH-like"/>
    <property type="match status" value="1"/>
</dbReference>
<comment type="caution">
    <text evidence="1">The sequence shown here is derived from an EMBL/GenBank/DDBJ whole genome shotgun (WGS) entry which is preliminary data.</text>
</comment>